<gene>
    <name evidence="1" type="ORF">CLAFUR5_10975</name>
</gene>
<dbReference type="KEGG" id="ffu:CLAFUR5_10975"/>
<sequence>MFRHDWEILKTQQESERTITVRFGDKTNIKIPYSAFKRASKDLAAAINDTELDLTNEEDDDASRLMIFWIMEKELPGYFAAFEDIVPESAIDCWVHCNRYGISGLQN</sequence>
<evidence type="ECO:0000313" key="1">
    <source>
        <dbReference type="EMBL" id="UJO20774.1"/>
    </source>
</evidence>
<dbReference type="RefSeq" id="XP_047765140.1">
    <property type="nucleotide sequence ID" value="XM_047910123.1"/>
</dbReference>
<keyword evidence="2" id="KW-1185">Reference proteome</keyword>
<dbReference type="AlphaFoldDB" id="A0A9Q8PDW2"/>
<reference evidence="1" key="1">
    <citation type="submission" date="2021-12" db="EMBL/GenBank/DDBJ databases">
        <authorList>
            <person name="Zaccaron A."/>
            <person name="Stergiopoulos I."/>
        </authorList>
    </citation>
    <scope>NUCLEOTIDE SEQUENCE</scope>
    <source>
        <strain evidence="1">Race5_Kim</strain>
    </source>
</reference>
<dbReference type="EMBL" id="CP090170">
    <property type="protein sequence ID" value="UJO20774.1"/>
    <property type="molecule type" value="Genomic_DNA"/>
</dbReference>
<name>A0A9Q8PDW2_PASFU</name>
<reference evidence="1" key="2">
    <citation type="journal article" date="2022" name="Microb. Genom.">
        <title>A chromosome-scale genome assembly of the tomato pathogen Cladosporium fulvum reveals a compartmentalized genome architecture and the presence of a dispensable chromosome.</title>
        <authorList>
            <person name="Zaccaron A.Z."/>
            <person name="Chen L.H."/>
            <person name="Samaras A."/>
            <person name="Stergiopoulos I."/>
        </authorList>
    </citation>
    <scope>NUCLEOTIDE SEQUENCE</scope>
    <source>
        <strain evidence="1">Race5_Kim</strain>
    </source>
</reference>
<organism evidence="1 2">
    <name type="scientific">Passalora fulva</name>
    <name type="common">Tomato leaf mold</name>
    <name type="synonym">Cladosporium fulvum</name>
    <dbReference type="NCBI Taxonomy" id="5499"/>
    <lineage>
        <taxon>Eukaryota</taxon>
        <taxon>Fungi</taxon>
        <taxon>Dikarya</taxon>
        <taxon>Ascomycota</taxon>
        <taxon>Pezizomycotina</taxon>
        <taxon>Dothideomycetes</taxon>
        <taxon>Dothideomycetidae</taxon>
        <taxon>Mycosphaerellales</taxon>
        <taxon>Mycosphaerellaceae</taxon>
        <taxon>Fulvia</taxon>
    </lineage>
</organism>
<dbReference type="GeneID" id="71990853"/>
<proteinExistence type="predicted"/>
<protein>
    <submittedName>
        <fullName evidence="1">Uncharacterized protein</fullName>
    </submittedName>
</protein>
<dbReference type="Proteomes" id="UP000756132">
    <property type="component" value="Chromosome 8"/>
</dbReference>
<accession>A0A9Q8PDW2</accession>
<evidence type="ECO:0000313" key="2">
    <source>
        <dbReference type="Proteomes" id="UP000756132"/>
    </source>
</evidence>